<dbReference type="Proteomes" id="UP001430848">
    <property type="component" value="Unassembled WGS sequence"/>
</dbReference>
<dbReference type="InterPro" id="IPR041018">
    <property type="entry name" value="ADPRTs_Tse2"/>
</dbReference>
<name>A0ABR1NSD3_DIAER</name>
<evidence type="ECO:0000259" key="1">
    <source>
        <dbReference type="Pfam" id="PF18648"/>
    </source>
</evidence>
<organism evidence="2 3">
    <name type="scientific">Diaporthe eres</name>
    <name type="common">Phomopsis oblonga</name>
    <dbReference type="NCBI Taxonomy" id="83184"/>
    <lineage>
        <taxon>Eukaryota</taxon>
        <taxon>Fungi</taxon>
        <taxon>Dikarya</taxon>
        <taxon>Ascomycota</taxon>
        <taxon>Pezizomycotina</taxon>
        <taxon>Sordariomycetes</taxon>
        <taxon>Sordariomycetidae</taxon>
        <taxon>Diaporthales</taxon>
        <taxon>Diaporthaceae</taxon>
        <taxon>Diaporthe</taxon>
        <taxon>Diaporthe eres species complex</taxon>
    </lineage>
</organism>
<feature type="domain" description="Tse2 ADP-ribosyltransferase toxin" evidence="1">
    <location>
        <begin position="13"/>
        <end position="92"/>
    </location>
</feature>
<dbReference type="EMBL" id="JAKNSF020000124">
    <property type="protein sequence ID" value="KAK7713682.1"/>
    <property type="molecule type" value="Genomic_DNA"/>
</dbReference>
<keyword evidence="3" id="KW-1185">Reference proteome</keyword>
<comment type="caution">
    <text evidence="2">The sequence shown here is derived from an EMBL/GenBank/DDBJ whole genome shotgun (WGS) entry which is preliminary data.</text>
</comment>
<dbReference type="Pfam" id="PF18648">
    <property type="entry name" value="ADPRTs_Tse2"/>
    <property type="match status" value="1"/>
</dbReference>
<accession>A0ABR1NSD3</accession>
<protein>
    <recommendedName>
        <fullName evidence="1">Tse2 ADP-ribosyltransferase toxin domain-containing protein</fullName>
    </recommendedName>
</protein>
<reference evidence="2 3" key="1">
    <citation type="submission" date="2024-02" db="EMBL/GenBank/DDBJ databases">
        <title>De novo assembly and annotation of 12 fungi associated with fruit tree decline syndrome in Ontario, Canada.</title>
        <authorList>
            <person name="Sulman M."/>
            <person name="Ellouze W."/>
            <person name="Ilyukhin E."/>
        </authorList>
    </citation>
    <scope>NUCLEOTIDE SEQUENCE [LARGE SCALE GENOMIC DNA]</scope>
    <source>
        <strain evidence="2 3">M169</strain>
    </source>
</reference>
<gene>
    <name evidence="2" type="ORF">SLS63_011997</name>
</gene>
<sequence length="157" mass="17753">MPAVNYYIAIPVTLYRMTLGGKVKVRKHTADAGAKFDIVAEGLDEIVKPKFQDLKNYQAPNGVSMRPMNSAQKDLIETFSGSNVQVACIPKDFQSMVQEFLKEKASATERLQWLLKNKAPVQAHGPNKEPLKWSTKARKWYYTDSKTKKDVFVASKQ</sequence>
<evidence type="ECO:0000313" key="3">
    <source>
        <dbReference type="Proteomes" id="UP001430848"/>
    </source>
</evidence>
<evidence type="ECO:0000313" key="2">
    <source>
        <dbReference type="EMBL" id="KAK7713682.1"/>
    </source>
</evidence>
<proteinExistence type="predicted"/>